<name>N6YB71_9RHOO</name>
<protein>
    <recommendedName>
        <fullName evidence="3">Probable chemoreceptor glutamine deamidase CheD</fullName>
        <ecNumber evidence="3">3.5.1.44</ecNumber>
    </recommendedName>
</protein>
<evidence type="ECO:0000256" key="3">
    <source>
        <dbReference type="HAMAP-Rule" id="MF_01440"/>
    </source>
</evidence>
<dbReference type="AlphaFoldDB" id="N6YB71"/>
<reference evidence="4 5" key="1">
    <citation type="submission" date="2012-09" db="EMBL/GenBank/DDBJ databases">
        <title>Draft Genome Sequences of 6 Strains from Genus Thauera.</title>
        <authorList>
            <person name="Liu B."/>
            <person name="Shapleigh J.P."/>
            <person name="Frostegard A.H."/>
        </authorList>
    </citation>
    <scope>NUCLEOTIDE SEQUENCE [LARGE SCALE GENOMIC DNA]</scope>
    <source>
        <strain evidence="4 5">B4P</strain>
    </source>
</reference>
<dbReference type="OrthoDB" id="9807202at2"/>
<comment type="catalytic activity">
    <reaction evidence="3">
        <text>L-glutaminyl-[protein] + H2O = L-glutamyl-[protein] + NH4(+)</text>
        <dbReference type="Rhea" id="RHEA:16441"/>
        <dbReference type="Rhea" id="RHEA-COMP:10207"/>
        <dbReference type="Rhea" id="RHEA-COMP:10208"/>
        <dbReference type="ChEBI" id="CHEBI:15377"/>
        <dbReference type="ChEBI" id="CHEBI:28938"/>
        <dbReference type="ChEBI" id="CHEBI:29973"/>
        <dbReference type="ChEBI" id="CHEBI:30011"/>
        <dbReference type="EC" id="3.5.1.44"/>
    </reaction>
</comment>
<dbReference type="Proteomes" id="UP000013047">
    <property type="component" value="Unassembled WGS sequence"/>
</dbReference>
<dbReference type="InterPro" id="IPR038592">
    <property type="entry name" value="CheD-like_sf"/>
</dbReference>
<dbReference type="CDD" id="cd16352">
    <property type="entry name" value="CheD"/>
    <property type="match status" value="1"/>
</dbReference>
<dbReference type="EC" id="3.5.1.44" evidence="3"/>
<gene>
    <name evidence="3" type="primary">cheD</name>
    <name evidence="4" type="ORF">C667_22469</name>
</gene>
<evidence type="ECO:0000313" key="4">
    <source>
        <dbReference type="EMBL" id="ENO91556.1"/>
    </source>
</evidence>
<dbReference type="Pfam" id="PF03975">
    <property type="entry name" value="CheD"/>
    <property type="match status" value="1"/>
</dbReference>
<keyword evidence="5" id="KW-1185">Reference proteome</keyword>
<dbReference type="PANTHER" id="PTHR35147">
    <property type="entry name" value="CHEMORECEPTOR GLUTAMINE DEAMIDASE CHED-RELATED"/>
    <property type="match status" value="1"/>
</dbReference>
<evidence type="ECO:0000256" key="1">
    <source>
        <dbReference type="ARBA" id="ARBA00022500"/>
    </source>
</evidence>
<dbReference type="EMBL" id="AMXF01000374">
    <property type="protein sequence ID" value="ENO91556.1"/>
    <property type="molecule type" value="Genomic_DNA"/>
</dbReference>
<sequence length="198" mass="21332">MRPAARNTIEIFLQPGEFWFGDRDTRIRTLLGSCVSITMWHPRLRIGGMCHFMLPERGARARADGLDGRYAGDAIELFLRELRAAHTRAQDYQVKLFGGGRMFRTRHAAGAPAALDVGTRNVEAARTLLRTHGFRVRAAHVEGEGHRNLIFDIGSGEVWLRHVAPAAAGAGAGAAVVHGEGGAEADPEVLSASASEAA</sequence>
<dbReference type="HAMAP" id="MF_01440">
    <property type="entry name" value="CheD"/>
    <property type="match status" value="1"/>
</dbReference>
<dbReference type="GO" id="GO:0050568">
    <property type="term" value="F:protein-glutamine glutaminase activity"/>
    <property type="evidence" value="ECO:0007669"/>
    <property type="project" value="UniProtKB-UniRule"/>
</dbReference>
<dbReference type="GO" id="GO:0006935">
    <property type="term" value="P:chemotaxis"/>
    <property type="evidence" value="ECO:0007669"/>
    <property type="project" value="UniProtKB-UniRule"/>
</dbReference>
<dbReference type="Gene3D" id="3.30.1330.200">
    <property type="match status" value="1"/>
</dbReference>
<dbReference type="InterPro" id="IPR011324">
    <property type="entry name" value="Cytotoxic_necrot_fac-like_cat"/>
</dbReference>
<keyword evidence="2 3" id="KW-0378">Hydrolase</keyword>
<keyword evidence="1 3" id="KW-0145">Chemotaxis</keyword>
<dbReference type="PANTHER" id="PTHR35147:SF3">
    <property type="entry name" value="CHEMORECEPTOR GLUTAMINE DEAMIDASE CHED 1-RELATED"/>
    <property type="match status" value="1"/>
</dbReference>
<evidence type="ECO:0000313" key="5">
    <source>
        <dbReference type="Proteomes" id="UP000013047"/>
    </source>
</evidence>
<dbReference type="RefSeq" id="WP_004385579.1">
    <property type="nucleotide sequence ID" value="NZ_AMXF01000374.1"/>
</dbReference>
<comment type="function">
    <text evidence="3">Probably deamidates glutamine residues to glutamate on methyl-accepting chemotaxis receptors (MCPs), playing an important role in chemotaxis.</text>
</comment>
<proteinExistence type="inferred from homology"/>
<evidence type="ECO:0000256" key="2">
    <source>
        <dbReference type="ARBA" id="ARBA00022801"/>
    </source>
</evidence>
<accession>N6YB71</accession>
<organism evidence="4 5">
    <name type="scientific">Thauera phenylacetica B4P</name>
    <dbReference type="NCBI Taxonomy" id="1234382"/>
    <lineage>
        <taxon>Bacteria</taxon>
        <taxon>Pseudomonadati</taxon>
        <taxon>Pseudomonadota</taxon>
        <taxon>Betaproteobacteria</taxon>
        <taxon>Rhodocyclales</taxon>
        <taxon>Zoogloeaceae</taxon>
        <taxon>Thauera</taxon>
    </lineage>
</organism>
<dbReference type="InterPro" id="IPR005659">
    <property type="entry name" value="Chemorcpt_Glu_NH3ase_CheD"/>
</dbReference>
<comment type="caution">
    <text evidence="4">The sequence shown here is derived from an EMBL/GenBank/DDBJ whole genome shotgun (WGS) entry which is preliminary data.</text>
</comment>
<dbReference type="SUPFAM" id="SSF64438">
    <property type="entry name" value="CNF1/YfiH-like putative cysteine hydrolases"/>
    <property type="match status" value="1"/>
</dbReference>
<comment type="similarity">
    <text evidence="3">Belongs to the CheD family.</text>
</comment>